<keyword evidence="2" id="KW-1185">Reference proteome</keyword>
<accession>A0A3S9WC62</accession>
<reference evidence="1 2" key="1">
    <citation type="submission" date="2018-08" db="EMBL/GenBank/DDBJ databases">
        <title>Microbacterium lemovicicum sp. nov., a bacterium isolated from a natural uranium-rich soil.</title>
        <authorList>
            <person name="ORTET P."/>
        </authorList>
    </citation>
    <scope>NUCLEOTIDE SEQUENCE [LARGE SCALE GENOMIC DNA]</scope>
    <source>
        <strain evidence="1 2">Viu22</strain>
    </source>
</reference>
<dbReference type="RefSeq" id="WP_127096163.1">
    <property type="nucleotide sequence ID" value="NZ_CP031423.1"/>
</dbReference>
<name>A0A3S9WC62_9MICO</name>
<dbReference type="KEGG" id="mlv:CVS47_02270"/>
<protein>
    <submittedName>
        <fullName evidence="1">Uncharacterized protein</fullName>
    </submittedName>
</protein>
<gene>
    <name evidence="1" type="ORF">CVS47_02270</name>
</gene>
<dbReference type="EMBL" id="CP031423">
    <property type="protein sequence ID" value="AZS37629.1"/>
    <property type="molecule type" value="Genomic_DNA"/>
</dbReference>
<dbReference type="Proteomes" id="UP000276888">
    <property type="component" value="Chromosome"/>
</dbReference>
<organism evidence="1 2">
    <name type="scientific">Microbacterium lemovicicum</name>
    <dbReference type="NCBI Taxonomy" id="1072463"/>
    <lineage>
        <taxon>Bacteria</taxon>
        <taxon>Bacillati</taxon>
        <taxon>Actinomycetota</taxon>
        <taxon>Actinomycetes</taxon>
        <taxon>Micrococcales</taxon>
        <taxon>Microbacteriaceae</taxon>
        <taxon>Microbacterium</taxon>
    </lineage>
</organism>
<dbReference type="AlphaFoldDB" id="A0A3S9WC62"/>
<dbReference type="OrthoDB" id="5068667at2"/>
<sequence length="75" mass="8648">MWTFPVWMLRDRRRSNRLAKPVSFDLRHPDTLLLTALVYRVAELSDDKPAEAIAETLDLILRTATNWVARAPQGT</sequence>
<evidence type="ECO:0000313" key="2">
    <source>
        <dbReference type="Proteomes" id="UP000276888"/>
    </source>
</evidence>
<evidence type="ECO:0000313" key="1">
    <source>
        <dbReference type="EMBL" id="AZS37629.1"/>
    </source>
</evidence>
<proteinExistence type="predicted"/>